<dbReference type="AlphaFoldDB" id="A0AA38VVC9"/>
<evidence type="ECO:0000313" key="2">
    <source>
        <dbReference type="Proteomes" id="UP001172457"/>
    </source>
</evidence>
<dbReference type="Proteomes" id="UP001172457">
    <property type="component" value="Unassembled WGS sequence"/>
</dbReference>
<proteinExistence type="predicted"/>
<dbReference type="EMBL" id="JARYMX010000044">
    <property type="protein sequence ID" value="KAJ9536222.1"/>
    <property type="molecule type" value="Genomic_DNA"/>
</dbReference>
<comment type="caution">
    <text evidence="1">The sequence shown here is derived from an EMBL/GenBank/DDBJ whole genome shotgun (WGS) entry which is preliminary data.</text>
</comment>
<organism evidence="1 2">
    <name type="scientific">Centaurea solstitialis</name>
    <name type="common">yellow star-thistle</name>
    <dbReference type="NCBI Taxonomy" id="347529"/>
    <lineage>
        <taxon>Eukaryota</taxon>
        <taxon>Viridiplantae</taxon>
        <taxon>Streptophyta</taxon>
        <taxon>Embryophyta</taxon>
        <taxon>Tracheophyta</taxon>
        <taxon>Spermatophyta</taxon>
        <taxon>Magnoliopsida</taxon>
        <taxon>eudicotyledons</taxon>
        <taxon>Gunneridae</taxon>
        <taxon>Pentapetalae</taxon>
        <taxon>asterids</taxon>
        <taxon>campanulids</taxon>
        <taxon>Asterales</taxon>
        <taxon>Asteraceae</taxon>
        <taxon>Carduoideae</taxon>
        <taxon>Cardueae</taxon>
        <taxon>Centaureinae</taxon>
        <taxon>Centaurea</taxon>
    </lineage>
</organism>
<accession>A0AA38VVC9</accession>
<protein>
    <submittedName>
        <fullName evidence="1">Uncharacterized protein</fullName>
    </submittedName>
</protein>
<sequence length="96" mass="11368">MVDGFNSTVTKLEASLEKMTNKQHNGTEQEKELDKKYSIIILRFKMRSLTQLQKFNIISMIKEDTERMNMFWNLEEVDGEAFCEVDMEKHTNHLAH</sequence>
<reference evidence="1" key="1">
    <citation type="submission" date="2023-03" db="EMBL/GenBank/DDBJ databases">
        <title>Chromosome-scale reference genome and RAD-based genetic map of yellow starthistle (Centaurea solstitialis) reveal putative structural variation and QTLs associated with invader traits.</title>
        <authorList>
            <person name="Reatini B."/>
            <person name="Cang F.A."/>
            <person name="Jiang Q."/>
            <person name="Mckibben M.T.W."/>
            <person name="Barker M.S."/>
            <person name="Rieseberg L.H."/>
            <person name="Dlugosch K.M."/>
        </authorList>
    </citation>
    <scope>NUCLEOTIDE SEQUENCE</scope>
    <source>
        <strain evidence="1">CAN-66</strain>
        <tissue evidence="1">Leaf</tissue>
    </source>
</reference>
<keyword evidence="2" id="KW-1185">Reference proteome</keyword>
<name>A0AA38VVC9_9ASTR</name>
<evidence type="ECO:0000313" key="1">
    <source>
        <dbReference type="EMBL" id="KAJ9536222.1"/>
    </source>
</evidence>
<gene>
    <name evidence="1" type="ORF">OSB04_un000608</name>
</gene>